<gene>
    <name evidence="2" type="ORF">WMO13_05455</name>
</gene>
<accession>A0ABZ3BYL0</accession>
<sequence>MLFHLVIHKDSNSCYGVTIPSLPGTFSSGESLEKAVINAKDALIFQLEGLLEDGIQPNVIPFTLDEIFSNPDYQNAHYVTIDIDVSAYTLKPERFNVSWPKYLIKQVDEYTAKNHDNRSSFLAKAAKSYIENHSS</sequence>
<dbReference type="InterPro" id="IPR013321">
    <property type="entry name" value="Arc_rbn_hlx_hlx"/>
</dbReference>
<dbReference type="Pfam" id="PF15919">
    <property type="entry name" value="HicB_lk_antitox"/>
    <property type="match status" value="1"/>
</dbReference>
<dbReference type="InterPro" id="IPR035069">
    <property type="entry name" value="TTHA1013/TTHA0281-like"/>
</dbReference>
<dbReference type="Gene3D" id="3.30.160.250">
    <property type="match status" value="1"/>
</dbReference>
<evidence type="ECO:0000313" key="3">
    <source>
        <dbReference type="Proteomes" id="UP001449178"/>
    </source>
</evidence>
<keyword evidence="3" id="KW-1185">Reference proteome</keyword>
<dbReference type="EMBL" id="CP150637">
    <property type="protein sequence ID" value="WZW86838.1"/>
    <property type="molecule type" value="Genomic_DNA"/>
</dbReference>
<dbReference type="Proteomes" id="UP001449178">
    <property type="component" value="Chromosome"/>
</dbReference>
<organism evidence="2 3">
    <name type="scientific">Ignatzschineria larvae DSM 13226</name>
    <dbReference type="NCBI Taxonomy" id="1111732"/>
    <lineage>
        <taxon>Bacteria</taxon>
        <taxon>Pseudomonadati</taxon>
        <taxon>Pseudomonadota</taxon>
        <taxon>Gammaproteobacteria</taxon>
        <taxon>Cardiobacteriales</taxon>
        <taxon>Ignatzschineriaceae</taxon>
        <taxon>Ignatzschineria</taxon>
    </lineage>
</organism>
<feature type="domain" description="HicB-like antitoxin of toxin-antitoxin system" evidence="1">
    <location>
        <begin position="4"/>
        <end position="126"/>
    </location>
</feature>
<name>A0ABZ3BYL0_9GAMM</name>
<evidence type="ECO:0000259" key="1">
    <source>
        <dbReference type="Pfam" id="PF15919"/>
    </source>
</evidence>
<protein>
    <submittedName>
        <fullName evidence="2">Type II toxin-antitoxin system HicB family antitoxin</fullName>
    </submittedName>
</protein>
<evidence type="ECO:0000313" key="2">
    <source>
        <dbReference type="EMBL" id="WZW86838.1"/>
    </source>
</evidence>
<dbReference type="InterPro" id="IPR031807">
    <property type="entry name" value="HicB-like"/>
</dbReference>
<proteinExistence type="predicted"/>
<dbReference type="CDD" id="cd22231">
    <property type="entry name" value="RHH_NikR_HicB-like"/>
    <property type="match status" value="1"/>
</dbReference>
<dbReference type="RefSeq" id="WP_026879486.1">
    <property type="nucleotide sequence ID" value="NZ_CP150637.1"/>
</dbReference>
<reference evidence="2 3" key="1">
    <citation type="submission" date="2024-03" db="EMBL/GenBank/DDBJ databases">
        <title>Complete Genome Sequence and Annotation of Ignatzschineria larvae DSM 13226.</title>
        <authorList>
            <person name="Cantrell E."/>
            <person name="Burcham Z.M."/>
        </authorList>
    </citation>
    <scope>NUCLEOTIDE SEQUENCE [LARGE SCALE GENOMIC DNA]</scope>
    <source>
        <strain evidence="2 3">DSM 13226</strain>
    </source>
</reference>
<dbReference type="SUPFAM" id="SSF143100">
    <property type="entry name" value="TTHA1013/TTHA0281-like"/>
    <property type="match status" value="1"/>
</dbReference>
<dbReference type="Gene3D" id="1.10.1220.10">
    <property type="entry name" value="Met repressor-like"/>
    <property type="match status" value="1"/>
</dbReference>